<reference evidence="1 2" key="1">
    <citation type="submission" date="2012-08" db="EMBL/GenBank/DDBJ databases">
        <authorList>
            <person name="Gan P.H.P."/>
            <person name="Ikeda K."/>
            <person name="Irieda H."/>
            <person name="Narusaka M."/>
            <person name="O'Connell R.J."/>
            <person name="Narusaka Y."/>
            <person name="Takano Y."/>
            <person name="Kubo Y."/>
            <person name="Shirasu K."/>
        </authorList>
    </citation>
    <scope>NUCLEOTIDE SEQUENCE [LARGE SCALE GENOMIC DNA]</scope>
    <source>
        <strain evidence="1 2">Nara gc5</strain>
    </source>
</reference>
<organism evidence="1 2">
    <name type="scientific">Colletotrichum fructicola (strain Nara gc5)</name>
    <name type="common">Anthracnose fungus</name>
    <name type="synonym">Colletotrichum gloeosporioides (strain Nara gc5)</name>
    <dbReference type="NCBI Taxonomy" id="1213859"/>
    <lineage>
        <taxon>Eukaryota</taxon>
        <taxon>Fungi</taxon>
        <taxon>Dikarya</taxon>
        <taxon>Ascomycota</taxon>
        <taxon>Pezizomycotina</taxon>
        <taxon>Sordariomycetes</taxon>
        <taxon>Hypocreomycetidae</taxon>
        <taxon>Glomerellales</taxon>
        <taxon>Glomerellaceae</taxon>
        <taxon>Colletotrichum</taxon>
        <taxon>Colletotrichum gloeosporioides species complex</taxon>
    </lineage>
</organism>
<dbReference type="RefSeq" id="XP_031875583.1">
    <property type="nucleotide sequence ID" value="XM_032028103.1"/>
</dbReference>
<reference evidence="1 2" key="2">
    <citation type="submission" date="2020-04" db="EMBL/GenBank/DDBJ databases">
        <title>Genome sequencing and assembly of multiple isolates from the Colletotrichum gloeosporioides species complex.</title>
        <authorList>
            <person name="Gan P."/>
            <person name="Shirasu K."/>
        </authorList>
    </citation>
    <scope>NUCLEOTIDE SEQUENCE [LARGE SCALE GENOMIC DNA]</scope>
    <source>
        <strain evidence="1 2">Nara gc5</strain>
    </source>
</reference>
<protein>
    <submittedName>
        <fullName evidence="1">Uncharacterized protein</fullName>
    </submittedName>
</protein>
<evidence type="ECO:0000313" key="2">
    <source>
        <dbReference type="Proteomes" id="UP000011096"/>
    </source>
</evidence>
<dbReference type="Proteomes" id="UP000011096">
    <property type="component" value="Unassembled WGS sequence"/>
</dbReference>
<comment type="caution">
    <text evidence="1">The sequence shown here is derived from an EMBL/GenBank/DDBJ whole genome shotgun (WGS) entry which is preliminary data.</text>
</comment>
<keyword evidence="2" id="KW-1185">Reference proteome</keyword>
<sequence length="71" mass="8288">MFSQGLSLKQGLYLPQWIPECVRSGEKEMPLSYIQSYEIDFRIVEGPRHEFAWSLWLARGSALRSWDGWPG</sequence>
<accession>A0A7J6ILD1</accession>
<dbReference type="AlphaFoldDB" id="A0A7J6ILD1"/>
<dbReference type="InParanoid" id="A0A7J6ILD1"/>
<proteinExistence type="predicted"/>
<evidence type="ECO:0000313" key="1">
    <source>
        <dbReference type="EMBL" id="KAF4477589.1"/>
    </source>
</evidence>
<dbReference type="GeneID" id="43612208"/>
<gene>
    <name evidence="1" type="ORF">CGGC5_v013101</name>
</gene>
<dbReference type="EMBL" id="ANPB02000008">
    <property type="protein sequence ID" value="KAF4477589.1"/>
    <property type="molecule type" value="Genomic_DNA"/>
</dbReference>
<name>A0A7J6ILD1_COLFN</name>